<dbReference type="SUPFAM" id="SSF56219">
    <property type="entry name" value="DNase I-like"/>
    <property type="match status" value="1"/>
</dbReference>
<dbReference type="AlphaFoldDB" id="A0A4U7KM36"/>
<evidence type="ECO:0000259" key="2">
    <source>
        <dbReference type="Pfam" id="PF22669"/>
    </source>
</evidence>
<protein>
    <recommendedName>
        <fullName evidence="2">Inositol polyphosphate-related phosphatase domain-containing protein</fullName>
    </recommendedName>
</protein>
<dbReference type="RefSeq" id="XP_029737296.1">
    <property type="nucleotide sequence ID" value="XM_029886065.1"/>
</dbReference>
<dbReference type="Gene3D" id="3.60.10.10">
    <property type="entry name" value="Endonuclease/exonuclease/phosphatase"/>
    <property type="match status" value="1"/>
</dbReference>
<feature type="signal peptide" evidence="1">
    <location>
        <begin position="1"/>
        <end position="43"/>
    </location>
</feature>
<reference evidence="3 4" key="1">
    <citation type="submission" date="2019-05" db="EMBL/GenBank/DDBJ databases">
        <title>Sporisorium graminicola CBS 10092 draft sequencing and annotation.</title>
        <authorList>
            <person name="Solano-Gonzalez S."/>
            <person name="Caddick M.X."/>
            <person name="Darby A."/>
        </authorList>
    </citation>
    <scope>NUCLEOTIDE SEQUENCE [LARGE SCALE GENOMIC DNA]</scope>
    <source>
        <strain evidence="3 4">CBS 10092</strain>
    </source>
</reference>
<dbReference type="InterPro" id="IPR038772">
    <property type="entry name" value="Sph/SMPD2-like"/>
</dbReference>
<dbReference type="EMBL" id="SRRM01000020">
    <property type="protein sequence ID" value="TKY85311.1"/>
    <property type="molecule type" value="Genomic_DNA"/>
</dbReference>
<dbReference type="GO" id="GO:0046856">
    <property type="term" value="P:phosphatidylinositol dephosphorylation"/>
    <property type="evidence" value="ECO:0007669"/>
    <property type="project" value="InterPro"/>
</dbReference>
<proteinExistence type="predicted"/>
<dbReference type="Proteomes" id="UP000306050">
    <property type="component" value="Chromosome SGRAM_7"/>
</dbReference>
<dbReference type="InterPro" id="IPR036691">
    <property type="entry name" value="Endo/exonu/phosph_ase_sf"/>
</dbReference>
<dbReference type="KEGG" id="sgra:EX895_005473"/>
<keyword evidence="1" id="KW-0732">Signal</keyword>
<evidence type="ECO:0000313" key="4">
    <source>
        <dbReference type="Proteomes" id="UP000306050"/>
    </source>
</evidence>
<feature type="domain" description="Inositol polyphosphate-related phosphatase" evidence="2">
    <location>
        <begin position="80"/>
        <end position="253"/>
    </location>
</feature>
<gene>
    <name evidence="3" type="ORF">EX895_005473</name>
</gene>
<name>A0A4U7KM36_9BASI</name>
<feature type="chain" id="PRO_5020283843" description="Inositol polyphosphate-related phosphatase domain-containing protein" evidence="1">
    <location>
        <begin position="44"/>
        <end position="322"/>
    </location>
</feature>
<comment type="caution">
    <text evidence="3">The sequence shown here is derived from an EMBL/GenBank/DDBJ whole genome shotgun (WGS) entry which is preliminary data.</text>
</comment>
<accession>A0A4U7KM36</accession>
<dbReference type="OrthoDB" id="40902at2759"/>
<dbReference type="Pfam" id="PF22669">
    <property type="entry name" value="Exo_endo_phos2"/>
    <property type="match status" value="1"/>
</dbReference>
<dbReference type="PANTHER" id="PTHR16320">
    <property type="entry name" value="SPHINGOMYELINASE FAMILY MEMBER"/>
    <property type="match status" value="1"/>
</dbReference>
<organism evidence="3 4">
    <name type="scientific">Sporisorium graminicola</name>
    <dbReference type="NCBI Taxonomy" id="280036"/>
    <lineage>
        <taxon>Eukaryota</taxon>
        <taxon>Fungi</taxon>
        <taxon>Dikarya</taxon>
        <taxon>Basidiomycota</taxon>
        <taxon>Ustilaginomycotina</taxon>
        <taxon>Ustilaginomycetes</taxon>
        <taxon>Ustilaginales</taxon>
        <taxon>Ustilaginaceae</taxon>
        <taxon>Sporisorium</taxon>
    </lineage>
</organism>
<keyword evidence="4" id="KW-1185">Reference proteome</keyword>
<dbReference type="GeneID" id="40728368"/>
<dbReference type="GO" id="GO:0005737">
    <property type="term" value="C:cytoplasm"/>
    <property type="evidence" value="ECO:0007669"/>
    <property type="project" value="TreeGrafter"/>
</dbReference>
<sequence length="322" mass="34825">MFRALLIKDQIPNDTSSRASVTMRNSSLMLLASVLKLALLVSGAPTSTASLTAVTMNVAGLPAILNGNGEGDKKANSVEIGQKLSEYNYDLINLQEDFNYHAYIYNNDEHPYRTPTSGGVPFGSGLNTLSTLPFKDLERVKWSKCNLNEGDCLTPKGYTVVTVQLPTGGEVDVFNLHTDAGSDDGDSAARMSNFAQVAAAIASRSDAAGRAVIVMGDTNSRYTRPKDGLVDFLRQTKLTDTWVELVRGGEAPASTDEALLCADPIPTTTNCEVVDKVFYKSSSNVTLHPSDWQYLGEEFTDSEGNPLSDHTPIFVRFTYTSA</sequence>
<dbReference type="GO" id="GO:0004767">
    <property type="term" value="F:sphingomyelin phosphodiesterase activity"/>
    <property type="evidence" value="ECO:0007669"/>
    <property type="project" value="InterPro"/>
</dbReference>
<dbReference type="InterPro" id="IPR000300">
    <property type="entry name" value="IPPc"/>
</dbReference>
<dbReference type="PANTHER" id="PTHR16320:SF1">
    <property type="entry name" value="SPHINGOMYELINASE DDB_G0288017"/>
    <property type="match status" value="1"/>
</dbReference>
<dbReference type="GO" id="GO:0016791">
    <property type="term" value="F:phosphatase activity"/>
    <property type="evidence" value="ECO:0007669"/>
    <property type="project" value="InterPro"/>
</dbReference>
<evidence type="ECO:0000256" key="1">
    <source>
        <dbReference type="SAM" id="SignalP"/>
    </source>
</evidence>
<evidence type="ECO:0000313" key="3">
    <source>
        <dbReference type="EMBL" id="TKY85311.1"/>
    </source>
</evidence>